<dbReference type="SUPFAM" id="SSF56059">
    <property type="entry name" value="Glutathione synthetase ATP-binding domain-like"/>
    <property type="match status" value="1"/>
</dbReference>
<dbReference type="RefSeq" id="WP_264143621.1">
    <property type="nucleotide sequence ID" value="NZ_JAOYEY010000044.1"/>
</dbReference>
<dbReference type="Proteomes" id="UP001526147">
    <property type="component" value="Unassembled WGS sequence"/>
</dbReference>
<organism evidence="1 2">
    <name type="scientific">Metabacillus halosaccharovorans</name>
    <dbReference type="NCBI Taxonomy" id="930124"/>
    <lineage>
        <taxon>Bacteria</taxon>
        <taxon>Bacillati</taxon>
        <taxon>Bacillota</taxon>
        <taxon>Bacilli</taxon>
        <taxon>Bacillales</taxon>
        <taxon>Bacillaceae</taxon>
        <taxon>Metabacillus</taxon>
    </lineage>
</organism>
<dbReference type="EMBL" id="JAOYEY010000044">
    <property type="protein sequence ID" value="MCV9887201.1"/>
    <property type="molecule type" value="Genomic_DNA"/>
</dbReference>
<comment type="caution">
    <text evidence="1">The sequence shown here is derived from an EMBL/GenBank/DDBJ whole genome shotgun (WGS) entry which is preliminary data.</text>
</comment>
<accession>A0ABT3DJJ6</accession>
<dbReference type="Pfam" id="PF14398">
    <property type="entry name" value="ATPgrasp_YheCD"/>
    <property type="match status" value="1"/>
</dbReference>
<protein>
    <submittedName>
        <fullName evidence="1">YheC/YheD family protein</fullName>
    </submittedName>
</protein>
<evidence type="ECO:0000313" key="1">
    <source>
        <dbReference type="EMBL" id="MCV9887201.1"/>
    </source>
</evidence>
<name>A0ABT3DJJ6_9BACI</name>
<gene>
    <name evidence="1" type="ORF">OIH86_16295</name>
</gene>
<proteinExistence type="predicted"/>
<dbReference type="InterPro" id="IPR026838">
    <property type="entry name" value="YheC/D"/>
</dbReference>
<reference evidence="1 2" key="1">
    <citation type="submission" date="2022-10" db="EMBL/GenBank/DDBJ databases">
        <title>Draft genome assembly of moderately radiation resistant bacterium Metabacillus halosaccharovorans.</title>
        <authorList>
            <person name="Pal S."/>
            <person name="Gopinathan A."/>
        </authorList>
    </citation>
    <scope>NUCLEOTIDE SEQUENCE [LARGE SCALE GENOMIC DNA]</scope>
    <source>
        <strain evidence="1 2">VITHBRA001</strain>
    </source>
</reference>
<sequence length="365" mass="41813">MERISLGIMAVHLSHEHGYVTEIAKRSTSYGMNCVRFVPASIDPIDLTITGETFDPQTQSWISDTFSIPPFIYDRCFYNQSKASKRCKPIVEWLKKNPATTFLGYGLPDKWKVYHTIQKNNHLNSYLPDTELISTPMQILNRLRNDSSCLLKPVVGSRGIGIVAIHQTQKEITVTYHNGPDKKTKSFEQVDRFMNWCERLLKQQSYLLQPLLPLVDREAYPFDIRILLQKDADGNWSLVEKGVRKGYQGSFLSNLTTGGEPITYKQWSEQLTPRQRFLLEDELSTITSHLPTLLEDTFGRLFELGIDIGYAKDGSIWVLDVNSKPGRKTFIETKPELKHTLYDSPFAYCKYLSSKNDQKGATIID</sequence>
<keyword evidence="2" id="KW-1185">Reference proteome</keyword>
<evidence type="ECO:0000313" key="2">
    <source>
        <dbReference type="Proteomes" id="UP001526147"/>
    </source>
</evidence>